<feature type="compositionally biased region" description="Basic residues" evidence="1">
    <location>
        <begin position="60"/>
        <end position="71"/>
    </location>
</feature>
<dbReference type="EMBL" id="NBSH01000023">
    <property type="protein sequence ID" value="ORX33374.1"/>
    <property type="molecule type" value="Genomic_DNA"/>
</dbReference>
<name>A0A1Y1U749_9TREE</name>
<dbReference type="GeneID" id="33560576"/>
<feature type="compositionally biased region" description="Polar residues" evidence="1">
    <location>
        <begin position="1"/>
        <end position="14"/>
    </location>
</feature>
<protein>
    <submittedName>
        <fullName evidence="2">Uncharacterized protein</fullName>
    </submittedName>
</protein>
<evidence type="ECO:0000313" key="3">
    <source>
        <dbReference type="Proteomes" id="UP000193218"/>
    </source>
</evidence>
<feature type="region of interest" description="Disordered" evidence="1">
    <location>
        <begin position="1"/>
        <end position="251"/>
    </location>
</feature>
<dbReference type="InParanoid" id="A0A1Y1U749"/>
<dbReference type="RefSeq" id="XP_021867713.1">
    <property type="nucleotide sequence ID" value="XM_022018767.1"/>
</dbReference>
<reference evidence="2 3" key="1">
    <citation type="submission" date="2017-03" db="EMBL/GenBank/DDBJ databases">
        <title>Widespread Adenine N6-methylation of Active Genes in Fungi.</title>
        <authorList>
            <consortium name="DOE Joint Genome Institute"/>
            <person name="Mondo S.J."/>
            <person name="Dannebaum R.O."/>
            <person name="Kuo R.C."/>
            <person name="Louie K.B."/>
            <person name="Bewick A.J."/>
            <person name="Labutti K."/>
            <person name="Haridas S."/>
            <person name="Kuo A."/>
            <person name="Salamov A."/>
            <person name="Ahrendt S.R."/>
            <person name="Lau R."/>
            <person name="Bowen B.P."/>
            <person name="Lipzen A."/>
            <person name="Sullivan W."/>
            <person name="Andreopoulos W.B."/>
            <person name="Clum A."/>
            <person name="Lindquist E."/>
            <person name="Daum C."/>
            <person name="Northen T.R."/>
            <person name="Ramamoorthy G."/>
            <person name="Schmitz R.J."/>
            <person name="Gryganskyi A."/>
            <person name="Culley D."/>
            <person name="Magnuson J."/>
            <person name="James T.Y."/>
            <person name="O'Malley M.A."/>
            <person name="Stajich J.E."/>
            <person name="Spatafora J.W."/>
            <person name="Visel A."/>
            <person name="Grigoriev I.V."/>
        </authorList>
    </citation>
    <scope>NUCLEOTIDE SEQUENCE [LARGE SCALE GENOMIC DNA]</scope>
    <source>
        <strain evidence="2 3">NRRL Y-17943</strain>
    </source>
</reference>
<comment type="caution">
    <text evidence="2">The sequence shown here is derived from an EMBL/GenBank/DDBJ whole genome shotgun (WGS) entry which is preliminary data.</text>
</comment>
<dbReference type="Proteomes" id="UP000193218">
    <property type="component" value="Unassembled WGS sequence"/>
</dbReference>
<gene>
    <name evidence="2" type="ORF">BD324DRAFT_654206</name>
</gene>
<feature type="compositionally biased region" description="Basic and acidic residues" evidence="1">
    <location>
        <begin position="106"/>
        <end position="115"/>
    </location>
</feature>
<feature type="compositionally biased region" description="Basic and acidic residues" evidence="1">
    <location>
        <begin position="192"/>
        <end position="204"/>
    </location>
</feature>
<proteinExistence type="predicted"/>
<evidence type="ECO:0000256" key="1">
    <source>
        <dbReference type="SAM" id="MobiDB-lite"/>
    </source>
</evidence>
<organism evidence="2 3">
    <name type="scientific">Kockovaella imperatae</name>
    <dbReference type="NCBI Taxonomy" id="4999"/>
    <lineage>
        <taxon>Eukaryota</taxon>
        <taxon>Fungi</taxon>
        <taxon>Dikarya</taxon>
        <taxon>Basidiomycota</taxon>
        <taxon>Agaricomycotina</taxon>
        <taxon>Tremellomycetes</taxon>
        <taxon>Tremellales</taxon>
        <taxon>Cuniculitremaceae</taxon>
        <taxon>Kockovaella</taxon>
    </lineage>
</organism>
<feature type="compositionally biased region" description="Basic and acidic residues" evidence="1">
    <location>
        <begin position="132"/>
        <end position="148"/>
    </location>
</feature>
<feature type="compositionally biased region" description="Polar residues" evidence="1">
    <location>
        <begin position="217"/>
        <end position="236"/>
    </location>
</feature>
<sequence length="262" mass="29789">MITRSRQASIQPDESTPAEGSAPKAYSMSKSAVASRIYRSRFPPPPEPYREPAAWAQPTGRRKAKGARRQRAPTSMTSTTSLAPERQRTDKRREQLYRNGQGGFNDQDRNFREGWEELNLGDSHAVTRPPRGRRDYDLSPERERGREREEEDDQNASNFHHLSPIDLDLNRLSDMENGMEGPNFDFPPDDEPLPHHLRGPERVDAPQGAFTPRILPPSNSHGPLPSTPQEKIGQSTRDSRQTRDYPLTPTSSQAVAIRYMYM</sequence>
<accession>A0A1Y1U749</accession>
<feature type="compositionally biased region" description="Basic and acidic residues" evidence="1">
    <location>
        <begin position="85"/>
        <end position="96"/>
    </location>
</feature>
<keyword evidence="3" id="KW-1185">Reference proteome</keyword>
<feature type="compositionally biased region" description="Polar residues" evidence="1">
    <location>
        <begin position="73"/>
        <end position="82"/>
    </location>
</feature>
<evidence type="ECO:0000313" key="2">
    <source>
        <dbReference type="EMBL" id="ORX33374.1"/>
    </source>
</evidence>
<dbReference type="AlphaFoldDB" id="A0A1Y1U749"/>